<feature type="domain" description="Serine aminopeptidase S33" evidence="1">
    <location>
        <begin position="67"/>
        <end position="264"/>
    </location>
</feature>
<dbReference type="GO" id="GO:0004622">
    <property type="term" value="F:phosphatidylcholine lysophospholipase activity"/>
    <property type="evidence" value="ECO:0007669"/>
    <property type="project" value="UniProtKB-EC"/>
</dbReference>
<keyword evidence="2" id="KW-0378">Hydrolase</keyword>
<reference evidence="2 3" key="1">
    <citation type="submission" date="2023-07" db="EMBL/GenBank/DDBJ databases">
        <title>Genomic Encyclopedia of Type Strains, Phase IV (KMG-IV): sequencing the most valuable type-strain genomes for metagenomic binning, comparative biology and taxonomic classification.</title>
        <authorList>
            <person name="Goeker M."/>
        </authorList>
    </citation>
    <scope>NUCLEOTIDE SEQUENCE [LARGE SCALE GENOMIC DNA]</scope>
    <source>
        <strain evidence="2 3">DSM 18695</strain>
    </source>
</reference>
<organism evidence="2 3">
    <name type="scientific">Caulobacter ginsengisoli</name>
    <dbReference type="NCBI Taxonomy" id="400775"/>
    <lineage>
        <taxon>Bacteria</taxon>
        <taxon>Pseudomonadati</taxon>
        <taxon>Pseudomonadota</taxon>
        <taxon>Alphaproteobacteria</taxon>
        <taxon>Caulobacterales</taxon>
        <taxon>Caulobacteraceae</taxon>
        <taxon>Caulobacter</taxon>
    </lineage>
</organism>
<sequence>MAVPLLLATALLSACGSGREHEPFGESRTPASLAPRFFPPEGWGWGLIKIGDAPAQRYGVSAPAVDPAAQVLILPGYGETAESWFETVRALNDLGYTTWVLERQGQGGSGRLAGRDLGHAKSFDPDIAATKALLTMIAGSGNDAPIVILAQGAGAPVARLALMRGGRADGLILSAPVNALDGEAFGAAQQGRTLRRFGLGRIRVLGLSGWKRGQLALPSSGLDPTRAASQAAWQTSNPDLRMGGPSYGWDAALLDAVQAAKADPNWRGPPTLDAPAKAAAGQLAPDAERRVWLAAIEAFIAQRIAERQAAQRSPAPHRL</sequence>
<dbReference type="EMBL" id="JAUSVS010000001">
    <property type="protein sequence ID" value="MDQ0463069.1"/>
    <property type="molecule type" value="Genomic_DNA"/>
</dbReference>
<dbReference type="Gene3D" id="3.40.50.1820">
    <property type="entry name" value="alpha/beta hydrolase"/>
    <property type="match status" value="1"/>
</dbReference>
<gene>
    <name evidence="2" type="ORF">QO010_000817</name>
</gene>
<dbReference type="EC" id="3.1.1.5" evidence="2"/>
<dbReference type="Pfam" id="PF12146">
    <property type="entry name" value="Hydrolase_4"/>
    <property type="match status" value="1"/>
</dbReference>
<comment type="caution">
    <text evidence="2">The sequence shown here is derived from an EMBL/GenBank/DDBJ whole genome shotgun (WGS) entry which is preliminary data.</text>
</comment>
<name>A0ABU0IM72_9CAUL</name>
<dbReference type="InterPro" id="IPR022742">
    <property type="entry name" value="Hydrolase_4"/>
</dbReference>
<evidence type="ECO:0000259" key="1">
    <source>
        <dbReference type="Pfam" id="PF12146"/>
    </source>
</evidence>
<dbReference type="SUPFAM" id="SSF53474">
    <property type="entry name" value="alpha/beta-Hydrolases"/>
    <property type="match status" value="1"/>
</dbReference>
<accession>A0ABU0IM72</accession>
<keyword evidence="3" id="KW-1185">Reference proteome</keyword>
<proteinExistence type="predicted"/>
<evidence type="ECO:0000313" key="2">
    <source>
        <dbReference type="EMBL" id="MDQ0463069.1"/>
    </source>
</evidence>
<dbReference type="Proteomes" id="UP001228905">
    <property type="component" value="Unassembled WGS sequence"/>
</dbReference>
<protein>
    <submittedName>
        <fullName evidence="2">Lysophospholipase</fullName>
        <ecNumber evidence="2">3.1.1.5</ecNumber>
    </submittedName>
</protein>
<dbReference type="InterPro" id="IPR029058">
    <property type="entry name" value="AB_hydrolase_fold"/>
</dbReference>
<dbReference type="RefSeq" id="WP_307346320.1">
    <property type="nucleotide sequence ID" value="NZ_JAUSVS010000001.1"/>
</dbReference>
<evidence type="ECO:0000313" key="3">
    <source>
        <dbReference type="Proteomes" id="UP001228905"/>
    </source>
</evidence>